<keyword evidence="2" id="KW-0472">Membrane</keyword>
<evidence type="ECO:0000256" key="1">
    <source>
        <dbReference type="SAM" id="MobiDB-lite"/>
    </source>
</evidence>
<proteinExistence type="predicted"/>
<evidence type="ECO:0000313" key="4">
    <source>
        <dbReference type="Proteomes" id="UP000325211"/>
    </source>
</evidence>
<reference evidence="3 4" key="1">
    <citation type="submission" date="2018-05" db="EMBL/GenBank/DDBJ databases">
        <title>Streptomyces venezuelae.</title>
        <authorList>
            <person name="Kim W."/>
            <person name="Lee N."/>
            <person name="Cho B.-K."/>
        </authorList>
    </citation>
    <scope>NUCLEOTIDE SEQUENCE [LARGE SCALE GENOMIC DNA]</scope>
    <source>
        <strain evidence="3 4">ATCC 21782</strain>
    </source>
</reference>
<organism evidence="3 4">
    <name type="scientific">Streptomyces venezuelae</name>
    <dbReference type="NCBI Taxonomy" id="54571"/>
    <lineage>
        <taxon>Bacteria</taxon>
        <taxon>Bacillati</taxon>
        <taxon>Actinomycetota</taxon>
        <taxon>Actinomycetes</taxon>
        <taxon>Kitasatosporales</taxon>
        <taxon>Streptomycetaceae</taxon>
        <taxon>Streptomyces</taxon>
    </lineage>
</organism>
<sequence>MRYAVRAWPRSVAAAVVAVLLGGLLIAAGLRFLAGAAVSVAVIAAVGWVLAVSALFAMAAVRAYRALGFLFALDTSGRSGPAPEAHTPGNVPFPPSGAAAGPRPQEPPGPSGPPEEESEVWE</sequence>
<dbReference type="AlphaFoldDB" id="A0A5P2CUM7"/>
<feature type="region of interest" description="Disordered" evidence="1">
    <location>
        <begin position="79"/>
        <end position="122"/>
    </location>
</feature>
<dbReference type="RefSeq" id="WP_150205505.1">
    <property type="nucleotide sequence ID" value="NZ_CP029190.1"/>
</dbReference>
<evidence type="ECO:0000256" key="2">
    <source>
        <dbReference type="SAM" id="Phobius"/>
    </source>
</evidence>
<keyword evidence="2" id="KW-0812">Transmembrane</keyword>
<feature type="transmembrane region" description="Helical" evidence="2">
    <location>
        <begin position="12"/>
        <end position="34"/>
    </location>
</feature>
<keyword evidence="2" id="KW-1133">Transmembrane helix</keyword>
<name>A0A5P2CUM7_STRVZ</name>
<feature type="compositionally biased region" description="Pro residues" evidence="1">
    <location>
        <begin position="104"/>
        <end position="113"/>
    </location>
</feature>
<protein>
    <submittedName>
        <fullName evidence="3">Uncharacterized protein</fullName>
    </submittedName>
</protein>
<dbReference type="EMBL" id="CP029190">
    <property type="protein sequence ID" value="QES46624.1"/>
    <property type="molecule type" value="Genomic_DNA"/>
</dbReference>
<evidence type="ECO:0000313" key="3">
    <source>
        <dbReference type="EMBL" id="QES46624.1"/>
    </source>
</evidence>
<dbReference type="Proteomes" id="UP000325211">
    <property type="component" value="Chromosome"/>
</dbReference>
<gene>
    <name evidence="3" type="ORF">DEJ50_00930</name>
</gene>
<accession>A0A5P2CUM7</accession>
<feature type="transmembrane region" description="Helical" evidence="2">
    <location>
        <begin position="40"/>
        <end position="61"/>
    </location>
</feature>